<feature type="domain" description="DUF4045" evidence="2">
    <location>
        <begin position="8"/>
        <end position="703"/>
    </location>
</feature>
<feature type="compositionally biased region" description="Polar residues" evidence="1">
    <location>
        <begin position="750"/>
        <end position="763"/>
    </location>
</feature>
<dbReference type="STRING" id="52586.A0A0B1PCN1"/>
<dbReference type="InterPro" id="IPR025118">
    <property type="entry name" value="DUF4045"/>
</dbReference>
<comment type="caution">
    <text evidence="3">The sequence shown here is derived from an EMBL/GenBank/DDBJ whole genome shotgun (WGS) entry which is preliminary data.</text>
</comment>
<dbReference type="AlphaFoldDB" id="A0A0B1PCN1"/>
<sequence>MSSTVCESEDVHDFLERIKEIGKLRNREDEERNRKLEEDIIQSRMERQARRAERARSISPTKSSPVNIPFRNRYSVPRDLLFSDIPPLCATGGGELQQKMALDGETTSVRRNSSSPVGTENDTTAHDTGEILEQSSTSNLNSNIASSKSPTQFWHRRPSVQAPSLHTSAQTLKITTEDATHFQNIPLLSSPGHETSSLPSRDQVLQIPASTCSSNSKQENSLESRSSFLENLEFIRNKSPECELNCAAKFSDMTRTESPLKLERRNLFKDRLLSHSRNLSESELLKSYQASSSLSEKNGLRVSSIAPQKVQGRGETEIVSQKSIVSPGLGYRSLDRSNRSSSPTKGTGGFVQSAMMRRNDSVSKRWSASSSPNIVKYESVKNSIVTGAGYKSGLSSTGSYTNFDTRPHSSHSRFSITQESIGTSNSLRTNTPTPSTKSSLENSPILVPHSENASWISHESPNHSTPKNEETTPPNSPTKTLERRRWSPTKSSWLEAALNKPDFVKLKPKTTSPLQQPAWKSEIGKAKQKVQTEIGYSPNLAPKHEVNIGGLMRSRPTGSPPPATNLPLLNSRITSGVSKVSNKISAFDCQESSPIIKPLGNSTSPVSSTLRSAGNLEHSSKSDFRANLRSCNIQSSSVNSCGSELKNKFVQLRPTRTQKYVAPDEFKENITRGKASLNATAGPQKTNHKDEFKEAILKKKEDFRKAKLEGRGVSRSSNEIEKKSLPEALIKQRTLGRSNSIASVSLKYSDSLNSSEPKSNQCFSSSLHSHSASYSDEPQNRNHGKVINTINPNLAELLVQSLHQSDSQGLKPKIIQIPPNHEDLKSSESRELDTKLVFLTKNRARGPRRKPPSSVAIG</sequence>
<feature type="compositionally biased region" description="Basic and acidic residues" evidence="1">
    <location>
        <begin position="45"/>
        <end position="56"/>
    </location>
</feature>
<evidence type="ECO:0000259" key="2">
    <source>
        <dbReference type="Pfam" id="PF13254"/>
    </source>
</evidence>
<evidence type="ECO:0000256" key="1">
    <source>
        <dbReference type="SAM" id="MobiDB-lite"/>
    </source>
</evidence>
<feature type="region of interest" description="Disordered" evidence="1">
    <location>
        <begin position="402"/>
        <end position="489"/>
    </location>
</feature>
<feature type="region of interest" description="Disordered" evidence="1">
    <location>
        <begin position="750"/>
        <end position="784"/>
    </location>
</feature>
<dbReference type="Pfam" id="PF13254">
    <property type="entry name" value="DUF4045"/>
    <property type="match status" value="1"/>
</dbReference>
<dbReference type="HOGENOM" id="CLU_302086_0_0_1"/>
<proteinExistence type="predicted"/>
<protein>
    <submittedName>
        <fullName evidence="3">Putative gelsolin repeat protein</fullName>
    </submittedName>
</protein>
<dbReference type="EMBL" id="JNVN01000020">
    <property type="protein sequence ID" value="KHJ36442.1"/>
    <property type="molecule type" value="Genomic_DNA"/>
</dbReference>
<reference evidence="3 4" key="1">
    <citation type="journal article" date="2014" name="BMC Genomics">
        <title>Adaptive genomic structural variation in the grape powdery mildew pathogen, Erysiphe necator.</title>
        <authorList>
            <person name="Jones L."/>
            <person name="Riaz S."/>
            <person name="Morales-Cruz A."/>
            <person name="Amrine K.C."/>
            <person name="McGuire B."/>
            <person name="Gubler W.D."/>
            <person name="Walker M.A."/>
            <person name="Cantu D."/>
        </authorList>
    </citation>
    <scope>NUCLEOTIDE SEQUENCE [LARGE SCALE GENOMIC DNA]</scope>
    <source>
        <strain evidence="4">c</strain>
    </source>
</reference>
<dbReference type="OMA" id="WISHESP"/>
<feature type="compositionally biased region" description="Polar residues" evidence="1">
    <location>
        <begin position="412"/>
        <end position="442"/>
    </location>
</feature>
<keyword evidence="4" id="KW-1185">Reference proteome</keyword>
<feature type="compositionally biased region" description="Polar residues" evidence="1">
    <location>
        <begin position="133"/>
        <end position="152"/>
    </location>
</feature>
<feature type="region of interest" description="Disordered" evidence="1">
    <location>
        <begin position="104"/>
        <end position="166"/>
    </location>
</feature>
<accession>A0A0B1PCN1</accession>
<feature type="region of interest" description="Disordered" evidence="1">
    <location>
        <begin position="45"/>
        <end position="70"/>
    </location>
</feature>
<gene>
    <name evidence="3" type="ORF">EV44_g5935</name>
</gene>
<organism evidence="3 4">
    <name type="scientific">Uncinula necator</name>
    <name type="common">Grape powdery mildew</name>
    <dbReference type="NCBI Taxonomy" id="52586"/>
    <lineage>
        <taxon>Eukaryota</taxon>
        <taxon>Fungi</taxon>
        <taxon>Dikarya</taxon>
        <taxon>Ascomycota</taxon>
        <taxon>Pezizomycotina</taxon>
        <taxon>Leotiomycetes</taxon>
        <taxon>Erysiphales</taxon>
        <taxon>Erysiphaceae</taxon>
        <taxon>Erysiphe</taxon>
    </lineage>
</organism>
<feature type="compositionally biased region" description="Low complexity" evidence="1">
    <location>
        <begin position="764"/>
        <end position="775"/>
    </location>
</feature>
<feature type="compositionally biased region" description="Polar residues" evidence="1">
    <location>
        <begin position="105"/>
        <end position="122"/>
    </location>
</feature>
<dbReference type="Proteomes" id="UP000030854">
    <property type="component" value="Unassembled WGS sequence"/>
</dbReference>
<evidence type="ECO:0000313" key="3">
    <source>
        <dbReference type="EMBL" id="KHJ36442.1"/>
    </source>
</evidence>
<evidence type="ECO:0000313" key="4">
    <source>
        <dbReference type="Proteomes" id="UP000030854"/>
    </source>
</evidence>
<name>A0A0B1PCN1_UNCNE</name>
<feature type="region of interest" description="Disordered" evidence="1">
    <location>
        <begin position="329"/>
        <end position="354"/>
    </location>
</feature>
<feature type="compositionally biased region" description="Polar residues" evidence="1">
    <location>
        <begin position="451"/>
        <end position="479"/>
    </location>
</feature>